<dbReference type="SUPFAM" id="SSF52540">
    <property type="entry name" value="P-loop containing nucleoside triphosphate hydrolases"/>
    <property type="match status" value="1"/>
</dbReference>
<feature type="region of interest" description="Disordered" evidence="1">
    <location>
        <begin position="85"/>
        <end position="137"/>
    </location>
</feature>
<organism evidence="2 3">
    <name type="scientific">Mytilus coruscus</name>
    <name type="common">Sea mussel</name>
    <dbReference type="NCBI Taxonomy" id="42192"/>
    <lineage>
        <taxon>Eukaryota</taxon>
        <taxon>Metazoa</taxon>
        <taxon>Spiralia</taxon>
        <taxon>Lophotrochozoa</taxon>
        <taxon>Mollusca</taxon>
        <taxon>Bivalvia</taxon>
        <taxon>Autobranchia</taxon>
        <taxon>Pteriomorphia</taxon>
        <taxon>Mytilida</taxon>
        <taxon>Mytiloidea</taxon>
        <taxon>Mytilidae</taxon>
        <taxon>Mytilinae</taxon>
        <taxon>Mytilus</taxon>
    </lineage>
</organism>
<name>A0A6J8D8Z0_MYTCO</name>
<evidence type="ECO:0000313" key="2">
    <source>
        <dbReference type="EMBL" id="CAC5403822.1"/>
    </source>
</evidence>
<gene>
    <name evidence="2" type="ORF">MCOR_37685</name>
</gene>
<accession>A0A6J8D8Z0</accession>
<dbReference type="Pfam" id="PF08477">
    <property type="entry name" value="Roc"/>
    <property type="match status" value="1"/>
</dbReference>
<sequence>MMLSYIRLNVERSSEQQAVSKFCDVLLNVAASNFILKEWEEVEANILVMGAKEAALKMELGNAITEVLTNMLMSLSNSDIKTSVTENSENSVVNQNENISTTQHRDISQYDDKNAPNYTTDTNDANDPRTFPSNESICRPQEHTSLFEHEQIHHIELPSFVDTTSKMVSTNILSKEKDQQSHAATQSSDNHTSNCPFVEKVNIGELLSEIEEHTLPATISSVNPIEIKCSDNVLVVQDNLNTEWMKEIKSDTSHDKIHQLVVKAVNEAKYKQMIIPIDIWDFGGQKDYYMTHQLFITSRGIFVLMFNGSVDIHKHMPDFDFLPGHFGKPTVAVYLLHWVNSILTYCNRIKYGFPRIIFVATHKDKKWFYRTQEARRKQNLFEKHDGLGHLEFKPLIFVDATNPNDPEIKNLKQMLMQRAIEHPRWGEPMPTKWIPLELQLKG</sequence>
<proteinExistence type="predicted"/>
<dbReference type="EMBL" id="CACVKT020006857">
    <property type="protein sequence ID" value="CAC5403822.1"/>
    <property type="molecule type" value="Genomic_DNA"/>
</dbReference>
<dbReference type="InterPro" id="IPR027417">
    <property type="entry name" value="P-loop_NTPase"/>
</dbReference>
<feature type="region of interest" description="Disordered" evidence="1">
    <location>
        <begin position="174"/>
        <end position="196"/>
    </location>
</feature>
<feature type="compositionally biased region" description="Polar residues" evidence="1">
    <location>
        <begin position="116"/>
        <end position="136"/>
    </location>
</feature>
<feature type="compositionally biased region" description="Polar residues" evidence="1">
    <location>
        <begin position="181"/>
        <end position="195"/>
    </location>
</feature>
<dbReference type="Gene3D" id="3.40.50.300">
    <property type="entry name" value="P-loop containing nucleotide triphosphate hydrolases"/>
    <property type="match status" value="1"/>
</dbReference>
<dbReference type="OrthoDB" id="6157237at2759"/>
<evidence type="ECO:0000313" key="3">
    <source>
        <dbReference type="Proteomes" id="UP000507470"/>
    </source>
</evidence>
<protein>
    <submittedName>
        <fullName evidence="2">Uncharacterized protein</fullName>
    </submittedName>
</protein>
<dbReference type="Proteomes" id="UP000507470">
    <property type="component" value="Unassembled WGS sequence"/>
</dbReference>
<keyword evidence="3" id="KW-1185">Reference proteome</keyword>
<dbReference type="AlphaFoldDB" id="A0A6J8D8Z0"/>
<reference evidence="2 3" key="1">
    <citation type="submission" date="2020-06" db="EMBL/GenBank/DDBJ databases">
        <authorList>
            <person name="Li R."/>
            <person name="Bekaert M."/>
        </authorList>
    </citation>
    <scope>NUCLEOTIDE SEQUENCE [LARGE SCALE GENOMIC DNA]</scope>
    <source>
        <strain evidence="3">wild</strain>
    </source>
</reference>
<evidence type="ECO:0000256" key="1">
    <source>
        <dbReference type="SAM" id="MobiDB-lite"/>
    </source>
</evidence>
<feature type="compositionally biased region" description="Basic and acidic residues" evidence="1">
    <location>
        <begin position="103"/>
        <end position="114"/>
    </location>
</feature>
<feature type="compositionally biased region" description="Low complexity" evidence="1">
    <location>
        <begin position="85"/>
        <end position="98"/>
    </location>
</feature>